<gene>
    <name evidence="2" type="ORF">NG665_05330</name>
</gene>
<dbReference type="RefSeq" id="WP_252672636.1">
    <property type="nucleotide sequence ID" value="NZ_CP099547.1"/>
</dbReference>
<feature type="region of interest" description="Disordered" evidence="1">
    <location>
        <begin position="1"/>
        <end position="25"/>
    </location>
</feature>
<feature type="compositionally biased region" description="Low complexity" evidence="1">
    <location>
        <begin position="1"/>
        <end position="14"/>
    </location>
</feature>
<evidence type="ECO:0000313" key="2">
    <source>
        <dbReference type="EMBL" id="USR78818.1"/>
    </source>
</evidence>
<protein>
    <submittedName>
        <fullName evidence="2">Uncharacterized protein</fullName>
    </submittedName>
</protein>
<name>A0ABY5AHY2_9ACTO</name>
<accession>A0ABY5AHY2</accession>
<sequence length="59" mass="6586">MNVSVSSVASPASPRIDGTPLSGDLHASENRIMATIERIDTYKARYVEARQYMDWFLPA</sequence>
<keyword evidence="3" id="KW-1185">Reference proteome</keyword>
<proteinExistence type="predicted"/>
<organism evidence="2 3">
    <name type="scientific">Arcanobacterium pinnipediorum</name>
    <dbReference type="NCBI Taxonomy" id="1503041"/>
    <lineage>
        <taxon>Bacteria</taxon>
        <taxon>Bacillati</taxon>
        <taxon>Actinomycetota</taxon>
        <taxon>Actinomycetes</taxon>
        <taxon>Actinomycetales</taxon>
        <taxon>Actinomycetaceae</taxon>
        <taxon>Arcanobacterium</taxon>
    </lineage>
</organism>
<evidence type="ECO:0000313" key="3">
    <source>
        <dbReference type="Proteomes" id="UP001056109"/>
    </source>
</evidence>
<evidence type="ECO:0000256" key="1">
    <source>
        <dbReference type="SAM" id="MobiDB-lite"/>
    </source>
</evidence>
<reference evidence="2" key="1">
    <citation type="submission" date="2022-06" db="EMBL/GenBank/DDBJ databases">
        <title>Complete Genome Sequence of Arcanobacterium pinnipediorum strain DSM 28752 isolated from a harbour seal.</title>
        <authorList>
            <person name="Borowiak M."/>
            <person name="Kreitlow A."/>
            <person name="Alssahen M."/>
            <person name="Malorny B."/>
            <person name="Laemmler C."/>
            <person name="Prenger-Berninghoff E."/>
            <person name="Siebert U."/>
            <person name="Ploetz M."/>
            <person name="Abdulmawjood A."/>
        </authorList>
    </citation>
    <scope>NUCLEOTIDE SEQUENCE</scope>
    <source>
        <strain evidence="2">DSM 28752</strain>
    </source>
</reference>
<dbReference type="EMBL" id="CP099547">
    <property type="protein sequence ID" value="USR78818.1"/>
    <property type="molecule type" value="Genomic_DNA"/>
</dbReference>
<dbReference type="Proteomes" id="UP001056109">
    <property type="component" value="Chromosome"/>
</dbReference>